<accession>A0ABX8CC99</accession>
<protein>
    <submittedName>
        <fullName evidence="1">Uncharacterized protein</fullName>
    </submittedName>
</protein>
<gene>
    <name evidence="1" type="ORF">KGD83_09125</name>
</gene>
<dbReference type="EMBL" id="CP074132">
    <property type="protein sequence ID" value="QUX30643.1"/>
    <property type="molecule type" value="Genomic_DNA"/>
</dbReference>
<reference evidence="2" key="1">
    <citation type="submission" date="2021-05" db="EMBL/GenBank/DDBJ databases">
        <title>Direct Submission.</title>
        <authorList>
            <person name="Li K."/>
            <person name="Gao J."/>
        </authorList>
    </citation>
    <scope>NUCLEOTIDE SEQUENCE [LARGE SCALE GENOMIC DNA]</scope>
    <source>
        <strain evidence="2">HDS12</strain>
    </source>
</reference>
<proteinExistence type="predicted"/>
<dbReference type="RefSeq" id="WP_212643393.1">
    <property type="nucleotide sequence ID" value="NZ_CP074132.1"/>
</dbReference>
<keyword evidence="2" id="KW-1185">Reference proteome</keyword>
<dbReference type="Proteomes" id="UP000678016">
    <property type="component" value="Chromosome"/>
</dbReference>
<name>A0ABX8CC99_9ACTN</name>
<evidence type="ECO:0000313" key="2">
    <source>
        <dbReference type="Proteomes" id="UP000678016"/>
    </source>
</evidence>
<organism evidence="1 2">
    <name type="scientific">Nocardiopsis akebiae</name>
    <dbReference type="NCBI Taxonomy" id="2831968"/>
    <lineage>
        <taxon>Bacteria</taxon>
        <taxon>Bacillati</taxon>
        <taxon>Actinomycetota</taxon>
        <taxon>Actinomycetes</taxon>
        <taxon>Streptosporangiales</taxon>
        <taxon>Nocardiopsidaceae</taxon>
        <taxon>Nocardiopsis</taxon>
    </lineage>
</organism>
<sequence length="111" mass="11639">MAVLTVEVFALAPDATTPLDQNQQYAVLTRFTDAMTAPAPFTRCGAVVVLSSDVDTYDSGALVNALCVAASGEEATDALAERLATAMTADTEFFARWKLAAGRTSVLCSDN</sequence>
<evidence type="ECO:0000313" key="1">
    <source>
        <dbReference type="EMBL" id="QUX30643.1"/>
    </source>
</evidence>